<feature type="region of interest" description="Disordered" evidence="1">
    <location>
        <begin position="166"/>
        <end position="191"/>
    </location>
</feature>
<accession>A0A7W7SFR2</accession>
<feature type="domain" description="N-acetylmuramoyl-L-alanine amidase" evidence="3">
    <location>
        <begin position="26"/>
        <end position="157"/>
    </location>
</feature>
<evidence type="ECO:0000256" key="1">
    <source>
        <dbReference type="SAM" id="MobiDB-lite"/>
    </source>
</evidence>
<feature type="compositionally biased region" description="Basic and acidic residues" evidence="1">
    <location>
        <begin position="1"/>
        <end position="19"/>
    </location>
</feature>
<feature type="compositionally biased region" description="Low complexity" evidence="1">
    <location>
        <begin position="166"/>
        <end position="176"/>
    </location>
</feature>
<dbReference type="SUPFAM" id="SSF47090">
    <property type="entry name" value="PGBD-like"/>
    <property type="match status" value="1"/>
</dbReference>
<organism evidence="4 5">
    <name type="scientific">Kitasatospora gansuensis</name>
    <dbReference type="NCBI Taxonomy" id="258050"/>
    <lineage>
        <taxon>Bacteria</taxon>
        <taxon>Bacillati</taxon>
        <taxon>Actinomycetota</taxon>
        <taxon>Actinomycetes</taxon>
        <taxon>Kitasatosporales</taxon>
        <taxon>Streptomycetaceae</taxon>
        <taxon>Kitasatospora</taxon>
    </lineage>
</organism>
<dbReference type="InterPro" id="IPR036366">
    <property type="entry name" value="PGBDSf"/>
</dbReference>
<comment type="caution">
    <text evidence="4">The sequence shown here is derived from an EMBL/GenBank/DDBJ whole genome shotgun (WGS) entry which is preliminary data.</text>
</comment>
<evidence type="ECO:0008006" key="6">
    <source>
        <dbReference type="Google" id="ProtNLM"/>
    </source>
</evidence>
<dbReference type="Pfam" id="PF01471">
    <property type="entry name" value="PG_binding_1"/>
    <property type="match status" value="1"/>
</dbReference>
<feature type="region of interest" description="Disordered" evidence="1">
    <location>
        <begin position="1"/>
        <end position="20"/>
    </location>
</feature>
<evidence type="ECO:0000313" key="4">
    <source>
        <dbReference type="EMBL" id="MBB4949638.1"/>
    </source>
</evidence>
<proteinExistence type="predicted"/>
<dbReference type="InterPro" id="IPR036365">
    <property type="entry name" value="PGBD-like_sf"/>
</dbReference>
<dbReference type="GO" id="GO:0009253">
    <property type="term" value="P:peptidoglycan catabolic process"/>
    <property type="evidence" value="ECO:0007669"/>
    <property type="project" value="InterPro"/>
</dbReference>
<dbReference type="EMBL" id="JACHJR010000001">
    <property type="protein sequence ID" value="MBB4949638.1"/>
    <property type="molecule type" value="Genomic_DNA"/>
</dbReference>
<dbReference type="AlphaFoldDB" id="A0A7W7SFR2"/>
<dbReference type="InterPro" id="IPR002477">
    <property type="entry name" value="Peptidoglycan-bd-like"/>
</dbReference>
<keyword evidence="5" id="KW-1185">Reference proteome</keyword>
<dbReference type="InterPro" id="IPR015510">
    <property type="entry name" value="PGRP"/>
</dbReference>
<dbReference type="CDD" id="cd06583">
    <property type="entry name" value="PGRP"/>
    <property type="match status" value="1"/>
</dbReference>
<reference evidence="4 5" key="1">
    <citation type="submission" date="2020-08" db="EMBL/GenBank/DDBJ databases">
        <title>Sequencing the genomes of 1000 actinobacteria strains.</title>
        <authorList>
            <person name="Klenk H.-P."/>
        </authorList>
    </citation>
    <scope>NUCLEOTIDE SEQUENCE [LARGE SCALE GENOMIC DNA]</scope>
    <source>
        <strain evidence="4 5">DSM 44786</strain>
    </source>
</reference>
<evidence type="ECO:0000259" key="3">
    <source>
        <dbReference type="Pfam" id="PF01510"/>
    </source>
</evidence>
<dbReference type="Gene3D" id="3.40.80.10">
    <property type="entry name" value="Peptidoglycan recognition protein-like"/>
    <property type="match status" value="1"/>
</dbReference>
<dbReference type="Proteomes" id="UP000573327">
    <property type="component" value="Unassembled WGS sequence"/>
</dbReference>
<gene>
    <name evidence="4" type="ORF">F4556_005173</name>
</gene>
<evidence type="ECO:0000259" key="2">
    <source>
        <dbReference type="Pfam" id="PF01471"/>
    </source>
</evidence>
<dbReference type="PANTHER" id="PTHR11022">
    <property type="entry name" value="PEPTIDOGLYCAN RECOGNITION PROTEIN"/>
    <property type="match status" value="1"/>
</dbReference>
<evidence type="ECO:0000313" key="5">
    <source>
        <dbReference type="Proteomes" id="UP000573327"/>
    </source>
</evidence>
<dbReference type="RefSeq" id="WP_246511088.1">
    <property type="nucleotide sequence ID" value="NZ_JACHJR010000001.1"/>
</dbReference>
<protein>
    <recommendedName>
        <fullName evidence="6">N-acetylmuramoyl-L-alanine amidase</fullName>
    </recommendedName>
</protein>
<sequence>MQYVSRAERGAPAPKRDFTNIDSTRGVKVHYEGTEVPAGLAAPDQHGQCAARVNAIEQSHLNHPTENYISIAYSAMVCPHGTVYEGRGLHHLQAANGPGLNSQHYSVCAMLGDSGLTEPTDAQLHGLRDAVEWFQRDGGAGPEIKGHRDGYATSCPGGPLYAWVQAGAPRPGSTAPAPRPTPSAAPSGPDWPGVYLRATTHHEAARIWQQRMRERGWPIDVDGWFGPASAETARRFQQDSTAHGWPLDADGVVGPATWAASWNRPIS</sequence>
<dbReference type="PANTHER" id="PTHR11022:SF41">
    <property type="entry name" value="PEPTIDOGLYCAN-RECOGNITION PROTEIN LC-RELATED"/>
    <property type="match status" value="1"/>
</dbReference>
<dbReference type="InterPro" id="IPR036505">
    <property type="entry name" value="Amidase/PGRP_sf"/>
</dbReference>
<name>A0A7W7SFR2_9ACTN</name>
<feature type="domain" description="Peptidoglycan binding-like" evidence="2">
    <location>
        <begin position="204"/>
        <end position="260"/>
    </location>
</feature>
<dbReference type="GO" id="GO:0008745">
    <property type="term" value="F:N-acetylmuramoyl-L-alanine amidase activity"/>
    <property type="evidence" value="ECO:0007669"/>
    <property type="project" value="InterPro"/>
</dbReference>
<dbReference type="Pfam" id="PF01510">
    <property type="entry name" value="Amidase_2"/>
    <property type="match status" value="1"/>
</dbReference>
<dbReference type="Gene3D" id="1.10.101.10">
    <property type="entry name" value="PGBD-like superfamily/PGBD"/>
    <property type="match status" value="1"/>
</dbReference>
<dbReference type="InterPro" id="IPR002502">
    <property type="entry name" value="Amidase_domain"/>
</dbReference>
<dbReference type="SUPFAM" id="SSF55846">
    <property type="entry name" value="N-acetylmuramoyl-L-alanine amidase-like"/>
    <property type="match status" value="1"/>
</dbReference>